<dbReference type="Gene3D" id="1.10.10.10">
    <property type="entry name" value="Winged helix-like DNA-binding domain superfamily/Winged helix DNA-binding domain"/>
    <property type="match status" value="1"/>
</dbReference>
<evidence type="ECO:0000256" key="2">
    <source>
        <dbReference type="ARBA" id="ARBA00023015"/>
    </source>
</evidence>
<reference evidence="5 6" key="1">
    <citation type="submission" date="2015-09" db="EMBL/GenBank/DDBJ databases">
        <title>Draft genome sequence of Alicyclobacillus ferrooxydans DSM 22381.</title>
        <authorList>
            <person name="Hemp J."/>
        </authorList>
    </citation>
    <scope>NUCLEOTIDE SEQUENCE [LARGE SCALE GENOMIC DNA]</scope>
    <source>
        <strain evidence="5 6">TC-34</strain>
    </source>
</reference>
<evidence type="ECO:0000313" key="5">
    <source>
        <dbReference type="EMBL" id="KPV43436.1"/>
    </source>
</evidence>
<dbReference type="PATRIC" id="fig|471514.4.peg.1628"/>
<dbReference type="SUPFAM" id="SSF46785">
    <property type="entry name" value="Winged helix' DNA-binding domain"/>
    <property type="match status" value="1"/>
</dbReference>
<dbReference type="OrthoDB" id="2989615at2"/>
<dbReference type="GO" id="GO:0003677">
    <property type="term" value="F:DNA binding"/>
    <property type="evidence" value="ECO:0007669"/>
    <property type="project" value="UniProtKB-KW"/>
</dbReference>
<dbReference type="RefSeq" id="WP_054969530.1">
    <property type="nucleotide sequence ID" value="NZ_LJCO01000051.1"/>
</dbReference>
<name>A0A0P9EWG8_9BACL</name>
<keyword evidence="4" id="KW-0804">Transcription</keyword>
<comment type="caution">
    <text evidence="5">The sequence shown here is derived from an EMBL/GenBank/DDBJ whole genome shotgun (WGS) entry which is preliminary data.</text>
</comment>
<dbReference type="GO" id="GO:0045892">
    <property type="term" value="P:negative regulation of DNA-templated transcription"/>
    <property type="evidence" value="ECO:0007669"/>
    <property type="project" value="InterPro"/>
</dbReference>
<organism evidence="5 6">
    <name type="scientific">Alicyclobacillus ferrooxydans</name>
    <dbReference type="NCBI Taxonomy" id="471514"/>
    <lineage>
        <taxon>Bacteria</taxon>
        <taxon>Bacillati</taxon>
        <taxon>Bacillota</taxon>
        <taxon>Bacilli</taxon>
        <taxon>Bacillales</taxon>
        <taxon>Alicyclobacillaceae</taxon>
        <taxon>Alicyclobacillus</taxon>
    </lineage>
</organism>
<comment type="similarity">
    <text evidence="1">Belongs to the BlaI transcriptional regulatory family.</text>
</comment>
<dbReference type="InterPro" id="IPR036388">
    <property type="entry name" value="WH-like_DNA-bd_sf"/>
</dbReference>
<keyword evidence="6" id="KW-1185">Reference proteome</keyword>
<keyword evidence="2" id="KW-0805">Transcription regulation</keyword>
<dbReference type="STRING" id="471514.AN477_12675"/>
<dbReference type="InterPro" id="IPR036390">
    <property type="entry name" value="WH_DNA-bd_sf"/>
</dbReference>
<proteinExistence type="inferred from homology"/>
<dbReference type="AlphaFoldDB" id="A0A0P9EWG8"/>
<evidence type="ECO:0000256" key="1">
    <source>
        <dbReference type="ARBA" id="ARBA00011046"/>
    </source>
</evidence>
<keyword evidence="3" id="KW-0238">DNA-binding</keyword>
<sequence length="133" mass="15030">MKSGGLREEVLWTVRDLGPCSLADVCNAVREDRDISMNAVQTVLNRLVDQEILVKTGTRRHYLYEAKPSEEVLRDKAAQAAVDLLSQSGELGLAHFVDTMERIQPDTISKLEKLLAQRRAQKQGTEKDETRHE</sequence>
<dbReference type="InterPro" id="IPR005650">
    <property type="entry name" value="BlaI_family"/>
</dbReference>
<protein>
    <submittedName>
        <fullName evidence="5">Uncharacterized protein</fullName>
    </submittedName>
</protein>
<dbReference type="Proteomes" id="UP000050482">
    <property type="component" value="Unassembled WGS sequence"/>
</dbReference>
<dbReference type="Pfam" id="PF03965">
    <property type="entry name" value="Penicillinase_R"/>
    <property type="match status" value="1"/>
</dbReference>
<accession>A0A0P9EWG8</accession>
<evidence type="ECO:0000256" key="3">
    <source>
        <dbReference type="ARBA" id="ARBA00023125"/>
    </source>
</evidence>
<dbReference type="EMBL" id="LJCO01000051">
    <property type="protein sequence ID" value="KPV43436.1"/>
    <property type="molecule type" value="Genomic_DNA"/>
</dbReference>
<gene>
    <name evidence="5" type="ORF">AN477_12675</name>
</gene>
<evidence type="ECO:0000313" key="6">
    <source>
        <dbReference type="Proteomes" id="UP000050482"/>
    </source>
</evidence>
<evidence type="ECO:0000256" key="4">
    <source>
        <dbReference type="ARBA" id="ARBA00023163"/>
    </source>
</evidence>